<name>A0A5C8NSA5_9BACI</name>
<keyword evidence="1" id="KW-0812">Transmembrane</keyword>
<feature type="transmembrane region" description="Helical" evidence="1">
    <location>
        <begin position="40"/>
        <end position="60"/>
    </location>
</feature>
<dbReference type="OrthoDB" id="9777755at2"/>
<comment type="caution">
    <text evidence="3">The sequence shown here is derived from an EMBL/GenBank/DDBJ whole genome shotgun (WGS) entry which is preliminary data.</text>
</comment>
<keyword evidence="3" id="KW-0378">Hydrolase</keyword>
<dbReference type="GO" id="GO:0080120">
    <property type="term" value="P:CAAX-box protein maturation"/>
    <property type="evidence" value="ECO:0007669"/>
    <property type="project" value="UniProtKB-ARBA"/>
</dbReference>
<reference evidence="3 4" key="1">
    <citation type="submission" date="2019-06" db="EMBL/GenBank/DDBJ databases">
        <title>Cerasibacillus sp. nov., isolated from maize field.</title>
        <authorList>
            <person name="Lin S.-Y."/>
            <person name="Tsai C.-F."/>
            <person name="Young C.-C."/>
        </authorList>
    </citation>
    <scope>NUCLEOTIDE SEQUENCE [LARGE SCALE GENOMIC DNA]</scope>
    <source>
        <strain evidence="3 4">CC-CFT480</strain>
    </source>
</reference>
<feature type="transmembrane region" description="Helical" evidence="1">
    <location>
        <begin position="182"/>
        <end position="203"/>
    </location>
</feature>
<dbReference type="GO" id="GO:0008237">
    <property type="term" value="F:metallopeptidase activity"/>
    <property type="evidence" value="ECO:0007669"/>
    <property type="project" value="UniProtKB-KW"/>
</dbReference>
<dbReference type="GO" id="GO:0006508">
    <property type="term" value="P:proteolysis"/>
    <property type="evidence" value="ECO:0007669"/>
    <property type="project" value="UniProtKB-KW"/>
</dbReference>
<feature type="transmembrane region" description="Helical" evidence="1">
    <location>
        <begin position="237"/>
        <end position="259"/>
    </location>
</feature>
<protein>
    <submittedName>
        <fullName evidence="3">CPBP family intramembrane metalloprotease</fullName>
    </submittedName>
</protein>
<dbReference type="EMBL" id="VDUW01000006">
    <property type="protein sequence ID" value="TXL64016.1"/>
    <property type="molecule type" value="Genomic_DNA"/>
</dbReference>
<dbReference type="Proteomes" id="UP000321574">
    <property type="component" value="Unassembled WGS sequence"/>
</dbReference>
<dbReference type="Pfam" id="PF02517">
    <property type="entry name" value="Rce1-like"/>
    <property type="match status" value="1"/>
</dbReference>
<gene>
    <name evidence="3" type="ORF">FHP05_10015</name>
</gene>
<dbReference type="PANTHER" id="PTHR35797">
    <property type="entry name" value="PROTEASE-RELATED"/>
    <property type="match status" value="1"/>
</dbReference>
<feature type="transmembrane region" description="Helical" evidence="1">
    <location>
        <begin position="140"/>
        <end position="161"/>
    </location>
</feature>
<keyword evidence="3" id="KW-0645">Protease</keyword>
<dbReference type="PANTHER" id="PTHR35797:SF1">
    <property type="entry name" value="PROTEASE"/>
    <property type="match status" value="1"/>
</dbReference>
<dbReference type="InterPro" id="IPR042150">
    <property type="entry name" value="MmRce1-like"/>
</dbReference>
<keyword evidence="1" id="KW-0472">Membrane</keyword>
<proteinExistence type="predicted"/>
<evidence type="ECO:0000259" key="2">
    <source>
        <dbReference type="Pfam" id="PF02517"/>
    </source>
</evidence>
<dbReference type="GO" id="GO:0004175">
    <property type="term" value="F:endopeptidase activity"/>
    <property type="evidence" value="ECO:0007669"/>
    <property type="project" value="UniProtKB-ARBA"/>
</dbReference>
<keyword evidence="4" id="KW-1185">Reference proteome</keyword>
<keyword evidence="3" id="KW-0482">Metalloprotease</keyword>
<evidence type="ECO:0000313" key="4">
    <source>
        <dbReference type="Proteomes" id="UP000321574"/>
    </source>
</evidence>
<sequence>MDVCFRMDKRKILTYILWLYGLSFGISTIFFLSGLGNNPFLIYIFMLGYMFIPLIAVLIVQKIIYKEAVARPLLLTRRPNWWWPFAMIFPLLLIGLTALVAILFPGVTLDLRMENYLSTVDATTAATMNNLFQMLPFHPLWLLAGQSFIGGITINAIFAFGEEIGWRGFLLREFQALGFWKASFLIGLIWGLWHAPLTIFAGHNYPSTPIFGVLMMTLFSVLMSPILSFITIKSRSIFPAAFFHGVINGSASIGIMIVAGGNPELLNGLTGLAGFIVLSAVNVIIFIRTRTTINTNYAAVFAQSEIRSN</sequence>
<organism evidence="3 4">
    <name type="scientific">Cerasibacillus terrae</name>
    <dbReference type="NCBI Taxonomy" id="2498845"/>
    <lineage>
        <taxon>Bacteria</taxon>
        <taxon>Bacillati</taxon>
        <taxon>Bacillota</taxon>
        <taxon>Bacilli</taxon>
        <taxon>Bacillales</taxon>
        <taxon>Bacillaceae</taxon>
        <taxon>Cerasibacillus</taxon>
    </lineage>
</organism>
<feature type="transmembrane region" description="Helical" evidence="1">
    <location>
        <begin position="265"/>
        <end position="287"/>
    </location>
</feature>
<feature type="transmembrane region" description="Helical" evidence="1">
    <location>
        <begin position="209"/>
        <end position="230"/>
    </location>
</feature>
<feature type="transmembrane region" description="Helical" evidence="1">
    <location>
        <begin position="81"/>
        <end position="104"/>
    </location>
</feature>
<feature type="domain" description="CAAX prenyl protease 2/Lysostaphin resistance protein A-like" evidence="2">
    <location>
        <begin position="150"/>
        <end position="249"/>
    </location>
</feature>
<dbReference type="AlphaFoldDB" id="A0A5C8NSA5"/>
<dbReference type="InterPro" id="IPR003675">
    <property type="entry name" value="Rce1/LyrA-like_dom"/>
</dbReference>
<evidence type="ECO:0000256" key="1">
    <source>
        <dbReference type="SAM" id="Phobius"/>
    </source>
</evidence>
<accession>A0A5C8NSA5</accession>
<evidence type="ECO:0000313" key="3">
    <source>
        <dbReference type="EMBL" id="TXL64016.1"/>
    </source>
</evidence>
<feature type="transmembrane region" description="Helical" evidence="1">
    <location>
        <begin position="12"/>
        <end position="34"/>
    </location>
</feature>
<keyword evidence="1" id="KW-1133">Transmembrane helix</keyword>